<evidence type="ECO:0000313" key="2">
    <source>
        <dbReference type="EMBL" id="REG08680.1"/>
    </source>
</evidence>
<dbReference type="Gene3D" id="1.10.4080.10">
    <property type="entry name" value="ADP-ribosylation/Crystallin J1"/>
    <property type="match status" value="1"/>
</dbReference>
<organism evidence="2 3">
    <name type="scientific">Pelolinea submarina</name>
    <dbReference type="NCBI Taxonomy" id="913107"/>
    <lineage>
        <taxon>Bacteria</taxon>
        <taxon>Bacillati</taxon>
        <taxon>Chloroflexota</taxon>
        <taxon>Anaerolineae</taxon>
        <taxon>Anaerolineales</taxon>
        <taxon>Anaerolineaceae</taxon>
        <taxon>Pelolinea</taxon>
    </lineage>
</organism>
<dbReference type="Proteomes" id="UP000256388">
    <property type="component" value="Unassembled WGS sequence"/>
</dbReference>
<dbReference type="Pfam" id="PF03747">
    <property type="entry name" value="ADP_ribosyl_GH"/>
    <property type="match status" value="1"/>
</dbReference>
<comment type="cofactor">
    <cofactor evidence="1">
        <name>Mg(2+)</name>
        <dbReference type="ChEBI" id="CHEBI:18420"/>
    </cofactor>
    <text evidence="1">Binds 2 magnesium ions per subunit.</text>
</comment>
<dbReference type="InterPro" id="IPR050792">
    <property type="entry name" value="ADP-ribosylglycohydrolase"/>
</dbReference>
<dbReference type="PANTHER" id="PTHR16222:SF12">
    <property type="entry name" value="ADP-RIBOSYLGLYCOHYDROLASE-RELATED"/>
    <property type="match status" value="1"/>
</dbReference>
<dbReference type="GO" id="GO:0046872">
    <property type="term" value="F:metal ion binding"/>
    <property type="evidence" value="ECO:0007669"/>
    <property type="project" value="UniProtKB-KW"/>
</dbReference>
<keyword evidence="1" id="KW-0460">Magnesium</keyword>
<feature type="binding site" evidence="1">
    <location>
        <position position="377"/>
    </location>
    <ligand>
        <name>Mg(2+)</name>
        <dbReference type="ChEBI" id="CHEBI:18420"/>
        <label>1</label>
    </ligand>
</feature>
<dbReference type="RefSeq" id="WP_116225327.1">
    <property type="nucleotide sequence ID" value="NZ_AP018437.1"/>
</dbReference>
<keyword evidence="3" id="KW-1185">Reference proteome</keyword>
<evidence type="ECO:0000313" key="3">
    <source>
        <dbReference type="Proteomes" id="UP000256388"/>
    </source>
</evidence>
<dbReference type="AlphaFoldDB" id="A0A347ZP47"/>
<dbReference type="PANTHER" id="PTHR16222">
    <property type="entry name" value="ADP-RIBOSYLGLYCOHYDROLASE"/>
    <property type="match status" value="1"/>
</dbReference>
<dbReference type="SUPFAM" id="SSF101478">
    <property type="entry name" value="ADP-ribosylglycohydrolase"/>
    <property type="match status" value="1"/>
</dbReference>
<dbReference type="EMBL" id="QUMS01000002">
    <property type="protein sequence ID" value="REG08680.1"/>
    <property type="molecule type" value="Genomic_DNA"/>
</dbReference>
<comment type="caution">
    <text evidence="2">The sequence shown here is derived from an EMBL/GenBank/DDBJ whole genome shotgun (WGS) entry which is preliminary data.</text>
</comment>
<dbReference type="GO" id="GO:0016787">
    <property type="term" value="F:hydrolase activity"/>
    <property type="evidence" value="ECO:0007669"/>
    <property type="project" value="UniProtKB-KW"/>
</dbReference>
<gene>
    <name evidence="2" type="ORF">DFR64_2053</name>
</gene>
<feature type="binding site" evidence="1">
    <location>
        <position position="379"/>
    </location>
    <ligand>
        <name>Mg(2+)</name>
        <dbReference type="ChEBI" id="CHEBI:18420"/>
        <label>1</label>
    </ligand>
</feature>
<dbReference type="InterPro" id="IPR005502">
    <property type="entry name" value="Ribosyl_crysJ1"/>
</dbReference>
<accession>A0A347ZP47</accession>
<dbReference type="InterPro" id="IPR036705">
    <property type="entry name" value="Ribosyl_crysJ1_sf"/>
</dbReference>
<sequence>MQHQDLGREMLLKAELRNLEDEGCQDIDLLRRIEQSLEPGANPSMDEELWLHIEAVNGQLLKSRNEPSDMEGIRRLRGNFGSSQFAGPKDIDWYDKVYGAWLARCAGCTLGKPVEGWTRERIRAYLQAAGAYPLRTYIPVLEPFPEGLALWENYEGTTLSNIRRMVRDDDTDYTVIALKTLETHGRDFQSEDIGKMWLENLPYGSIFTAEAIAYRNMINEMDPPRTASFRNPYREYIGAQIRGDMWGYVNPGNPERAAEMAFRDACVSHTKNGIYGEMWAAACVAAAFVLDDPREIILSGLNFIPAESRLTQAVLKTMQWVDAYGDWEKVRDKIEEEYAGMSSIHVINNTCLIVMGLMLGQSGLGESLCITMMGGMDTDCTCATAGSMLGAMHGAKALPEEWTAPLNDELQSMINGNELCRISDLARRTCRLIA</sequence>
<evidence type="ECO:0000256" key="1">
    <source>
        <dbReference type="PIRSR" id="PIRSR605502-1"/>
    </source>
</evidence>
<dbReference type="OrthoDB" id="9761704at2"/>
<protein>
    <submittedName>
        <fullName evidence="2">ADP-ribosylglycohydrolase</fullName>
    </submittedName>
</protein>
<keyword evidence="2" id="KW-0378">Hydrolase</keyword>
<proteinExistence type="predicted"/>
<keyword evidence="1" id="KW-0479">Metal-binding</keyword>
<reference evidence="2 3" key="1">
    <citation type="submission" date="2018-08" db="EMBL/GenBank/DDBJ databases">
        <title>Genomic Encyclopedia of Type Strains, Phase IV (KMG-IV): sequencing the most valuable type-strain genomes for metagenomic binning, comparative biology and taxonomic classification.</title>
        <authorList>
            <person name="Goeker M."/>
        </authorList>
    </citation>
    <scope>NUCLEOTIDE SEQUENCE [LARGE SCALE GENOMIC DNA]</scope>
    <source>
        <strain evidence="2 3">DSM 23923</strain>
    </source>
</reference>
<name>A0A347ZP47_9CHLR</name>